<keyword evidence="3" id="KW-0274">FAD</keyword>
<evidence type="ECO:0000256" key="1">
    <source>
        <dbReference type="ARBA" id="ARBA00006442"/>
    </source>
</evidence>
<dbReference type="KEGG" id="trg:TRUGW13939_08963"/>
<dbReference type="PANTHER" id="PTHR43735:SF3">
    <property type="entry name" value="FERROPTOSIS SUPPRESSOR PROTEIN 1"/>
    <property type="match status" value="1"/>
</dbReference>
<dbReference type="GO" id="GO:0005737">
    <property type="term" value="C:cytoplasm"/>
    <property type="evidence" value="ECO:0007669"/>
    <property type="project" value="TreeGrafter"/>
</dbReference>
<evidence type="ECO:0000256" key="2">
    <source>
        <dbReference type="ARBA" id="ARBA00022630"/>
    </source>
</evidence>
<name>A0A7H8R6G4_TALRU</name>
<dbReference type="AlphaFoldDB" id="A0A7H8R6G4"/>
<protein>
    <recommendedName>
        <fullName evidence="5">FAD/NAD(P)-binding domain-containing protein</fullName>
    </recommendedName>
</protein>
<dbReference type="OrthoDB" id="202203at2759"/>
<evidence type="ECO:0000256" key="3">
    <source>
        <dbReference type="ARBA" id="ARBA00022827"/>
    </source>
</evidence>
<feature type="domain" description="FAD/NAD(P)-binding" evidence="5">
    <location>
        <begin position="3"/>
        <end position="300"/>
    </location>
</feature>
<keyword evidence="2" id="KW-0285">Flavoprotein</keyword>
<sequence>MKTVVIVGGSFAGLSTAHRILKQATKTGLSAKVVVVSPNSHFYWNVASPRALLPGQIADDKIFKPIAEGFKQYPTSQFELVVGSAKGLDVAARKVEISTGPGGNGATTSLDYDFLILATGSRTKEASDGVQMPFKNLGSTEETKDALHEFQEAVKRSKTIVIAGGGPTGVETAGEIAFEYGRAKKVILLTSGQTVLDGSMTSVSNSAISILKDLKVDLRLRTKVSSSRQATPGGPQELILSDGSHLTADLYIPTHGITPNSSYIPSKYLNADGFVVVNDHLKIKGLENEPVWAIGDVSDREAPQFMFVDRQSNHVVKSLFLALEKKDPVPYKMGFSGMGLQIGRKTGTGQIGFIRLPGFLIHFLRKNLFLERVPSFIDGSEF</sequence>
<dbReference type="Gene3D" id="3.50.50.100">
    <property type="match status" value="1"/>
</dbReference>
<evidence type="ECO:0000256" key="4">
    <source>
        <dbReference type="ARBA" id="ARBA00023002"/>
    </source>
</evidence>
<keyword evidence="7" id="KW-1185">Reference proteome</keyword>
<evidence type="ECO:0000313" key="7">
    <source>
        <dbReference type="Proteomes" id="UP000509510"/>
    </source>
</evidence>
<dbReference type="PRINTS" id="PR00469">
    <property type="entry name" value="PNDRDTASEII"/>
</dbReference>
<dbReference type="Pfam" id="PF07992">
    <property type="entry name" value="Pyr_redox_2"/>
    <property type="match status" value="1"/>
</dbReference>
<reference evidence="7" key="1">
    <citation type="submission" date="2020-06" db="EMBL/GenBank/DDBJ databases">
        <title>A chromosome-scale genome assembly of Talaromyces rugulosus W13939.</title>
        <authorList>
            <person name="Wang B."/>
            <person name="Guo L."/>
            <person name="Ye K."/>
            <person name="Wang L."/>
        </authorList>
    </citation>
    <scope>NUCLEOTIDE SEQUENCE [LARGE SCALE GENOMIC DNA]</scope>
    <source>
        <strain evidence="7">W13939</strain>
    </source>
</reference>
<dbReference type="GO" id="GO:0050660">
    <property type="term" value="F:flavin adenine dinucleotide binding"/>
    <property type="evidence" value="ECO:0007669"/>
    <property type="project" value="TreeGrafter"/>
</dbReference>
<dbReference type="SUPFAM" id="SSF51905">
    <property type="entry name" value="FAD/NAD(P)-binding domain"/>
    <property type="match status" value="2"/>
</dbReference>
<dbReference type="PANTHER" id="PTHR43735">
    <property type="entry name" value="APOPTOSIS-INDUCING FACTOR 1"/>
    <property type="match status" value="1"/>
</dbReference>
<organism evidence="6 7">
    <name type="scientific">Talaromyces rugulosus</name>
    <name type="common">Penicillium rugulosum</name>
    <dbReference type="NCBI Taxonomy" id="121627"/>
    <lineage>
        <taxon>Eukaryota</taxon>
        <taxon>Fungi</taxon>
        <taxon>Dikarya</taxon>
        <taxon>Ascomycota</taxon>
        <taxon>Pezizomycotina</taxon>
        <taxon>Eurotiomycetes</taxon>
        <taxon>Eurotiomycetidae</taxon>
        <taxon>Eurotiales</taxon>
        <taxon>Trichocomaceae</taxon>
        <taxon>Talaromyces</taxon>
        <taxon>Talaromyces sect. Islandici</taxon>
    </lineage>
</organism>
<dbReference type="InterPro" id="IPR023753">
    <property type="entry name" value="FAD/NAD-binding_dom"/>
</dbReference>
<dbReference type="Proteomes" id="UP000509510">
    <property type="component" value="Chromosome V"/>
</dbReference>
<dbReference type="GeneID" id="55996447"/>
<comment type="similarity">
    <text evidence="1">Belongs to the FAD-dependent oxidoreductase family.</text>
</comment>
<proteinExistence type="inferred from homology"/>
<accession>A0A7H8R6G4</accession>
<keyword evidence="4" id="KW-0560">Oxidoreductase</keyword>
<dbReference type="RefSeq" id="XP_035347981.1">
    <property type="nucleotide sequence ID" value="XM_035492088.1"/>
</dbReference>
<evidence type="ECO:0000313" key="6">
    <source>
        <dbReference type="EMBL" id="QKX61807.1"/>
    </source>
</evidence>
<evidence type="ECO:0000259" key="5">
    <source>
        <dbReference type="Pfam" id="PF07992"/>
    </source>
</evidence>
<dbReference type="PRINTS" id="PR00368">
    <property type="entry name" value="FADPNR"/>
</dbReference>
<dbReference type="InterPro" id="IPR036188">
    <property type="entry name" value="FAD/NAD-bd_sf"/>
</dbReference>
<gene>
    <name evidence="6" type="ORF">TRUGW13939_08963</name>
</gene>
<dbReference type="EMBL" id="CP055902">
    <property type="protein sequence ID" value="QKX61807.1"/>
    <property type="molecule type" value="Genomic_DNA"/>
</dbReference>
<dbReference type="GO" id="GO:0004174">
    <property type="term" value="F:electron-transferring-flavoprotein dehydrogenase activity"/>
    <property type="evidence" value="ECO:0007669"/>
    <property type="project" value="TreeGrafter"/>
</dbReference>